<feature type="signal peptide" evidence="1">
    <location>
        <begin position="1"/>
        <end position="17"/>
    </location>
</feature>
<protein>
    <recommendedName>
        <fullName evidence="2">Avirulence Effector AvrLm4-7 domain-containing protein</fullName>
    </recommendedName>
</protein>
<reference evidence="3 4" key="1">
    <citation type="journal article" date="2021" name="Nat. Commun.">
        <title>Genetic determinants of endophytism in the Arabidopsis root mycobiome.</title>
        <authorList>
            <person name="Mesny F."/>
            <person name="Miyauchi S."/>
            <person name="Thiergart T."/>
            <person name="Pickel B."/>
            <person name="Atanasova L."/>
            <person name="Karlsson M."/>
            <person name="Huettel B."/>
            <person name="Barry K.W."/>
            <person name="Haridas S."/>
            <person name="Chen C."/>
            <person name="Bauer D."/>
            <person name="Andreopoulos W."/>
            <person name="Pangilinan J."/>
            <person name="LaButti K."/>
            <person name="Riley R."/>
            <person name="Lipzen A."/>
            <person name="Clum A."/>
            <person name="Drula E."/>
            <person name="Henrissat B."/>
            <person name="Kohler A."/>
            <person name="Grigoriev I.V."/>
            <person name="Martin F.M."/>
            <person name="Hacquard S."/>
        </authorList>
    </citation>
    <scope>NUCLEOTIDE SEQUENCE [LARGE SCALE GENOMIC DNA]</scope>
    <source>
        <strain evidence="3 4">MPI-SDFR-AT-0080</strain>
    </source>
</reference>
<dbReference type="Pfam" id="PF18661">
    <property type="entry name" value="AvrLm4-7"/>
    <property type="match status" value="1"/>
</dbReference>
<proteinExistence type="predicted"/>
<accession>A0ABQ8FR35</accession>
<dbReference type="InterPro" id="IPR040621">
    <property type="entry name" value="AvrLm4-7"/>
</dbReference>
<sequence>MKGSSFIPLLFVGVAYGCQQFLATLQTTEYACKGYNDAGLQAKCEALVPWYEQYSKNNQNRLGQGAQYESYWCDNCNDENNLNPKCYCGIRFWRLREWMGRVPDPPTDSKFMYKGGSVIQKVHCD</sequence>
<dbReference type="Gene3D" id="3.30.70.2910">
    <property type="match status" value="1"/>
</dbReference>
<name>A0ABQ8FR35_9PEZI</name>
<evidence type="ECO:0000313" key="3">
    <source>
        <dbReference type="EMBL" id="KAH7014696.1"/>
    </source>
</evidence>
<keyword evidence="4" id="KW-1185">Reference proteome</keyword>
<gene>
    <name evidence="3" type="ORF">B0J12DRAFT_705791</name>
</gene>
<organism evidence="3 4">
    <name type="scientific">Macrophomina phaseolina</name>
    <dbReference type="NCBI Taxonomy" id="35725"/>
    <lineage>
        <taxon>Eukaryota</taxon>
        <taxon>Fungi</taxon>
        <taxon>Dikarya</taxon>
        <taxon>Ascomycota</taxon>
        <taxon>Pezizomycotina</taxon>
        <taxon>Dothideomycetes</taxon>
        <taxon>Dothideomycetes incertae sedis</taxon>
        <taxon>Botryosphaeriales</taxon>
        <taxon>Botryosphaeriaceae</taxon>
        <taxon>Macrophomina</taxon>
    </lineage>
</organism>
<dbReference type="EMBL" id="JAGTJR010000079">
    <property type="protein sequence ID" value="KAH7014696.1"/>
    <property type="molecule type" value="Genomic_DNA"/>
</dbReference>
<evidence type="ECO:0000256" key="1">
    <source>
        <dbReference type="SAM" id="SignalP"/>
    </source>
</evidence>
<feature type="chain" id="PRO_5045788878" description="Avirulence Effector AvrLm4-7 domain-containing protein" evidence="1">
    <location>
        <begin position="18"/>
        <end position="125"/>
    </location>
</feature>
<dbReference type="PROSITE" id="PS51257">
    <property type="entry name" value="PROKAR_LIPOPROTEIN"/>
    <property type="match status" value="1"/>
</dbReference>
<evidence type="ECO:0000313" key="4">
    <source>
        <dbReference type="Proteomes" id="UP000774617"/>
    </source>
</evidence>
<dbReference type="Proteomes" id="UP000774617">
    <property type="component" value="Unassembled WGS sequence"/>
</dbReference>
<feature type="domain" description="Avirulence Effector AvrLm4-7" evidence="2">
    <location>
        <begin position="18"/>
        <end position="104"/>
    </location>
</feature>
<evidence type="ECO:0000259" key="2">
    <source>
        <dbReference type="Pfam" id="PF18661"/>
    </source>
</evidence>
<comment type="caution">
    <text evidence="3">The sequence shown here is derived from an EMBL/GenBank/DDBJ whole genome shotgun (WGS) entry which is preliminary data.</text>
</comment>
<keyword evidence="1" id="KW-0732">Signal</keyword>